<evidence type="ECO:0000313" key="2">
    <source>
        <dbReference type="Proteomes" id="UP000253752"/>
    </source>
</evidence>
<proteinExistence type="predicted"/>
<dbReference type="Proteomes" id="UP000253752">
    <property type="component" value="Unassembled WGS sequence"/>
</dbReference>
<sequence>MAVTKGSTYTFSSDVPTVDGYAPVGVVGITSNHAQSLYVLAFDMASSKLWLQAECRYSQPSIIVSWYVLYLRS</sequence>
<reference evidence="1 2" key="1">
    <citation type="journal article" date="2018" name="Elife">
        <title>Discovery and characterization of a prevalent human gut bacterial enzyme sufficient for the inactivation of a family of plant toxins.</title>
        <authorList>
            <person name="Koppel N."/>
            <person name="Bisanz J.E."/>
            <person name="Pandelia M.E."/>
            <person name="Turnbaugh P.J."/>
            <person name="Balskus E.P."/>
        </authorList>
    </citation>
    <scope>NUCLEOTIDE SEQUENCE [LARGE SCALE GENOMIC DNA]</scope>
    <source>
        <strain evidence="1 2">MR1 #12</strain>
    </source>
</reference>
<organism evidence="1 2">
    <name type="scientific">Eggerthella lenta</name>
    <name type="common">Eubacterium lentum</name>
    <dbReference type="NCBI Taxonomy" id="84112"/>
    <lineage>
        <taxon>Bacteria</taxon>
        <taxon>Bacillati</taxon>
        <taxon>Actinomycetota</taxon>
        <taxon>Coriobacteriia</taxon>
        <taxon>Eggerthellales</taxon>
        <taxon>Eggerthellaceae</taxon>
        <taxon>Eggerthella</taxon>
    </lineage>
</organism>
<comment type="caution">
    <text evidence="1">The sequence shown here is derived from an EMBL/GenBank/DDBJ whole genome shotgun (WGS) entry which is preliminary data.</text>
</comment>
<accession>A0A369MRF8</accession>
<protein>
    <submittedName>
        <fullName evidence="1">Uncharacterized protein</fullName>
    </submittedName>
</protein>
<name>A0A369MRF8_EGGLN</name>
<dbReference type="EMBL" id="PPTX01000022">
    <property type="protein sequence ID" value="RDB76272.1"/>
    <property type="molecule type" value="Genomic_DNA"/>
</dbReference>
<evidence type="ECO:0000313" key="1">
    <source>
        <dbReference type="EMBL" id="RDB76272.1"/>
    </source>
</evidence>
<gene>
    <name evidence="1" type="ORF">C1872_12580</name>
</gene>
<dbReference type="AlphaFoldDB" id="A0A369MRF8"/>